<dbReference type="Proteomes" id="UP000474175">
    <property type="component" value="Unassembled WGS sequence"/>
</dbReference>
<evidence type="ECO:0000256" key="5">
    <source>
        <dbReference type="ARBA" id="ARBA00023136"/>
    </source>
</evidence>
<evidence type="ECO:0000256" key="3">
    <source>
        <dbReference type="ARBA" id="ARBA00022692"/>
    </source>
</evidence>
<comment type="caution">
    <text evidence="7">The sequence shown here is derived from an EMBL/GenBank/DDBJ whole genome shotgun (WGS) entry which is preliminary data.</text>
</comment>
<dbReference type="GO" id="GO:0005886">
    <property type="term" value="C:plasma membrane"/>
    <property type="evidence" value="ECO:0007669"/>
    <property type="project" value="UniProtKB-SubCell"/>
</dbReference>
<protein>
    <submittedName>
        <fullName evidence="7">YihY/virulence factor BrkB family protein</fullName>
    </submittedName>
</protein>
<dbReference type="AlphaFoldDB" id="A0A6L9L6L9"/>
<name>A0A6L9L6L9_9BACT</name>
<keyword evidence="4 6" id="KW-1133">Transmembrane helix</keyword>
<keyword evidence="3 6" id="KW-0812">Transmembrane</keyword>
<keyword evidence="5 6" id="KW-0472">Membrane</keyword>
<feature type="transmembrane region" description="Helical" evidence="6">
    <location>
        <begin position="159"/>
        <end position="177"/>
    </location>
</feature>
<evidence type="ECO:0000256" key="1">
    <source>
        <dbReference type="ARBA" id="ARBA00004651"/>
    </source>
</evidence>
<evidence type="ECO:0000313" key="7">
    <source>
        <dbReference type="EMBL" id="NDU96305.1"/>
    </source>
</evidence>
<dbReference type="InterPro" id="IPR017039">
    <property type="entry name" value="Virul_fac_BrkB"/>
</dbReference>
<feature type="transmembrane region" description="Helical" evidence="6">
    <location>
        <begin position="189"/>
        <end position="208"/>
    </location>
</feature>
<evidence type="ECO:0000256" key="2">
    <source>
        <dbReference type="ARBA" id="ARBA00022475"/>
    </source>
</evidence>
<reference evidence="7 8" key="1">
    <citation type="submission" date="2020-02" db="EMBL/GenBank/DDBJ databases">
        <title>Draft genome sequence of two Spirosoma agri KCTC 52727 and Spirosoma terrae KCTC 52035.</title>
        <authorList>
            <person name="Rojas J."/>
            <person name="Ambika Manirajan B."/>
            <person name="Suarez C."/>
            <person name="Ratering S."/>
            <person name="Schnell S."/>
        </authorList>
    </citation>
    <scope>NUCLEOTIDE SEQUENCE [LARGE SCALE GENOMIC DNA]</scope>
    <source>
        <strain evidence="7 8">KCTC 52035</strain>
    </source>
</reference>
<evidence type="ECO:0000256" key="4">
    <source>
        <dbReference type="ARBA" id="ARBA00022989"/>
    </source>
</evidence>
<dbReference type="PANTHER" id="PTHR30213">
    <property type="entry name" value="INNER MEMBRANE PROTEIN YHJD"/>
    <property type="match status" value="1"/>
</dbReference>
<feature type="transmembrane region" description="Helical" evidence="6">
    <location>
        <begin position="116"/>
        <end position="139"/>
    </location>
</feature>
<evidence type="ECO:0000256" key="6">
    <source>
        <dbReference type="SAM" id="Phobius"/>
    </source>
</evidence>
<keyword evidence="8" id="KW-1185">Reference proteome</keyword>
<feature type="transmembrane region" description="Helical" evidence="6">
    <location>
        <begin position="70"/>
        <end position="90"/>
    </location>
</feature>
<dbReference type="PIRSF" id="PIRSF035875">
    <property type="entry name" value="RNase_BN"/>
    <property type="match status" value="1"/>
</dbReference>
<gene>
    <name evidence="7" type="ORF">GK108_15600</name>
</gene>
<dbReference type="Pfam" id="PF03631">
    <property type="entry name" value="Virul_fac_BrkB"/>
    <property type="match status" value="1"/>
</dbReference>
<dbReference type="EMBL" id="JAAFZH010000006">
    <property type="protein sequence ID" value="NDU96305.1"/>
    <property type="molecule type" value="Genomic_DNA"/>
</dbReference>
<keyword evidence="2" id="KW-1003">Cell membrane</keyword>
<feature type="transmembrane region" description="Helical" evidence="6">
    <location>
        <begin position="220"/>
        <end position="243"/>
    </location>
</feature>
<organism evidence="7 8">
    <name type="scientific">Spirosoma terrae</name>
    <dbReference type="NCBI Taxonomy" id="1968276"/>
    <lineage>
        <taxon>Bacteria</taxon>
        <taxon>Pseudomonadati</taxon>
        <taxon>Bacteroidota</taxon>
        <taxon>Cytophagia</taxon>
        <taxon>Cytophagales</taxon>
        <taxon>Cytophagaceae</taxon>
        <taxon>Spirosoma</taxon>
    </lineage>
</organism>
<sequence length="279" mass="31362">MAAATAFFSFFALPPILIILSQLFGRLLQGNDRRVRWQLVRKLADLFGDQSARELRIISQNLQHAPDTTLSMVLSLFVLLLASTTLFAVIKNSLNQLWSVKQAATRNTWYSLLDRLIAISIILFSGILISASLAIHQALVHIHEQILFDSLTYGWMKAMGNHLISIGTLTVWMAIVFKYLPDIRIHWSAVWMGGLVTSILIELGEQVLDQLLIQSPVRTLYGTSGGIILVLLFVFYASLIFYYGASFTRYYAEWIHQEAKPGAHAVAYEITEVDNNSVS</sequence>
<comment type="subcellular location">
    <subcellularLocation>
        <location evidence="1">Cell membrane</location>
        <topology evidence="1">Multi-pass membrane protein</topology>
    </subcellularLocation>
</comment>
<accession>A0A6L9L6L9</accession>
<proteinExistence type="predicted"/>
<dbReference type="PANTHER" id="PTHR30213:SF1">
    <property type="entry name" value="INNER MEMBRANE PROTEIN YHJD"/>
    <property type="match status" value="1"/>
</dbReference>
<evidence type="ECO:0000313" key="8">
    <source>
        <dbReference type="Proteomes" id="UP000474175"/>
    </source>
</evidence>